<feature type="transmembrane region" description="Helical" evidence="1">
    <location>
        <begin position="29"/>
        <end position="62"/>
    </location>
</feature>
<gene>
    <name evidence="2" type="ORF">ACFSKL_22690</name>
</gene>
<keyword evidence="1" id="KW-0812">Transmembrane</keyword>
<keyword evidence="1" id="KW-0472">Membrane</keyword>
<accession>A0ABW4VXI4</accession>
<dbReference type="RefSeq" id="WP_376889645.1">
    <property type="nucleotide sequence ID" value="NZ_JBHUHR010000051.1"/>
</dbReference>
<keyword evidence="3" id="KW-1185">Reference proteome</keyword>
<comment type="caution">
    <text evidence="2">The sequence shown here is derived from an EMBL/GenBank/DDBJ whole genome shotgun (WGS) entry which is preliminary data.</text>
</comment>
<protein>
    <submittedName>
        <fullName evidence="2">Uncharacterized protein</fullName>
    </submittedName>
</protein>
<evidence type="ECO:0000313" key="3">
    <source>
        <dbReference type="Proteomes" id="UP001597361"/>
    </source>
</evidence>
<evidence type="ECO:0000313" key="2">
    <source>
        <dbReference type="EMBL" id="MFD2037620.1"/>
    </source>
</evidence>
<organism evidence="2 3">
    <name type="scientific">Belliella marina</name>
    <dbReference type="NCBI Taxonomy" id="1644146"/>
    <lineage>
        <taxon>Bacteria</taxon>
        <taxon>Pseudomonadati</taxon>
        <taxon>Bacteroidota</taxon>
        <taxon>Cytophagia</taxon>
        <taxon>Cytophagales</taxon>
        <taxon>Cyclobacteriaceae</taxon>
        <taxon>Belliella</taxon>
    </lineage>
</organism>
<sequence>MENSVQTKVFKPNQRIEFLEERYNLIGWIILLTGIFFLIIEFYIVGISIMLGLGGICHVLAFDKWNKIEKPKGSFPFELVFREEEISLGGLVYRLSDIKITKLICYDYVGRSGTGFVFHVKYPKKSCGTWNHLWFTKDEKEYKLRFQIKSKADSKEISAIKIKWGLS</sequence>
<proteinExistence type="predicted"/>
<evidence type="ECO:0000256" key="1">
    <source>
        <dbReference type="SAM" id="Phobius"/>
    </source>
</evidence>
<name>A0ABW4VXI4_9BACT</name>
<reference evidence="3" key="1">
    <citation type="journal article" date="2019" name="Int. J. Syst. Evol. Microbiol.">
        <title>The Global Catalogue of Microorganisms (GCM) 10K type strain sequencing project: providing services to taxonomists for standard genome sequencing and annotation.</title>
        <authorList>
            <consortium name="The Broad Institute Genomics Platform"/>
            <consortium name="The Broad Institute Genome Sequencing Center for Infectious Disease"/>
            <person name="Wu L."/>
            <person name="Ma J."/>
        </authorList>
    </citation>
    <scope>NUCLEOTIDE SEQUENCE [LARGE SCALE GENOMIC DNA]</scope>
    <source>
        <strain evidence="3">CGMCC 1.15180</strain>
    </source>
</reference>
<dbReference type="EMBL" id="JBHUHR010000051">
    <property type="protein sequence ID" value="MFD2037620.1"/>
    <property type="molecule type" value="Genomic_DNA"/>
</dbReference>
<keyword evidence="1" id="KW-1133">Transmembrane helix</keyword>
<dbReference type="Proteomes" id="UP001597361">
    <property type="component" value="Unassembled WGS sequence"/>
</dbReference>